<name>A0A561TJF8_9ACTN</name>
<gene>
    <name evidence="3" type="ORF">FHX78_114257</name>
</gene>
<dbReference type="AlphaFoldDB" id="A0A561TJF8"/>
<evidence type="ECO:0000256" key="1">
    <source>
        <dbReference type="SAM" id="Coils"/>
    </source>
</evidence>
<sequence>MARDGVIAGGPTWIDKRFRSEVGPHMRNLAEALQQLCRHLLPDKTAGHTGTRLTQAKAAARIPCCESSLSRFLSGQSMPDLAIVEALYGAACRDAGGDHAVGVTLETLRLLHKQAEAERGRRGNGALAAEVDALTEQLRTVESERAALRDEVAVLKEAVKELKTTRAGLQARLAARTPSGPLPVPRRKGDRQRMRTDVSAVRGLVTQAGRLDADGRAEAALMLLRRSTEVLNPLETAGVLLLLRQQQHDELADNLIHVYGRDQGDQDVLQVALTLHEQGSPDDAGAILHAALE</sequence>
<reference evidence="3 4" key="1">
    <citation type="submission" date="2019-06" db="EMBL/GenBank/DDBJ databases">
        <title>Sequencing the genomes of 1000 actinobacteria strains.</title>
        <authorList>
            <person name="Klenk H.-P."/>
        </authorList>
    </citation>
    <scope>NUCLEOTIDE SEQUENCE [LARGE SCALE GENOMIC DNA]</scope>
    <source>
        <strain evidence="3 4">DSM 41695</strain>
    </source>
</reference>
<protein>
    <recommendedName>
        <fullName evidence="5">Helix-turn-helix protein</fullName>
    </recommendedName>
</protein>
<keyword evidence="1" id="KW-0175">Coiled coil</keyword>
<evidence type="ECO:0000313" key="3">
    <source>
        <dbReference type="EMBL" id="TWF87253.1"/>
    </source>
</evidence>
<dbReference type="EMBL" id="VIWV01000001">
    <property type="protein sequence ID" value="TWF87253.1"/>
    <property type="molecule type" value="Genomic_DNA"/>
</dbReference>
<feature type="region of interest" description="Disordered" evidence="2">
    <location>
        <begin position="176"/>
        <end position="196"/>
    </location>
</feature>
<organism evidence="3 4">
    <name type="scientific">Streptomyces capillispiralis</name>
    <dbReference type="NCBI Taxonomy" id="68182"/>
    <lineage>
        <taxon>Bacteria</taxon>
        <taxon>Bacillati</taxon>
        <taxon>Actinomycetota</taxon>
        <taxon>Actinomycetes</taxon>
        <taxon>Kitasatosporales</taxon>
        <taxon>Streptomycetaceae</taxon>
        <taxon>Streptomyces</taxon>
    </lineage>
</organism>
<dbReference type="Proteomes" id="UP000316603">
    <property type="component" value="Unassembled WGS sequence"/>
</dbReference>
<evidence type="ECO:0000313" key="4">
    <source>
        <dbReference type="Proteomes" id="UP000316603"/>
    </source>
</evidence>
<feature type="coiled-coil region" evidence="1">
    <location>
        <begin position="124"/>
        <end position="172"/>
    </location>
</feature>
<accession>A0A561TJF8</accession>
<evidence type="ECO:0008006" key="5">
    <source>
        <dbReference type="Google" id="ProtNLM"/>
    </source>
</evidence>
<evidence type="ECO:0000256" key="2">
    <source>
        <dbReference type="SAM" id="MobiDB-lite"/>
    </source>
</evidence>
<keyword evidence="4" id="KW-1185">Reference proteome</keyword>
<proteinExistence type="predicted"/>
<comment type="caution">
    <text evidence="3">The sequence shown here is derived from an EMBL/GenBank/DDBJ whole genome shotgun (WGS) entry which is preliminary data.</text>
</comment>